<feature type="binding site" evidence="5">
    <location>
        <position position="5"/>
    </location>
    <ligand>
        <name>Mg(2+)</name>
        <dbReference type="ChEBI" id="CHEBI:18420"/>
    </ligand>
</feature>
<protein>
    <recommendedName>
        <fullName evidence="5">Ribonuclease VapC</fullName>
        <shortName evidence="5">RNase VapC</shortName>
        <ecNumber evidence="5">3.1.-.-</ecNumber>
    </recommendedName>
    <alternativeName>
        <fullName evidence="5">Toxin VapC</fullName>
    </alternativeName>
</protein>
<evidence type="ECO:0000259" key="6">
    <source>
        <dbReference type="Pfam" id="PF01850"/>
    </source>
</evidence>
<dbReference type="GO" id="GO:0004540">
    <property type="term" value="F:RNA nuclease activity"/>
    <property type="evidence" value="ECO:0007669"/>
    <property type="project" value="InterPro"/>
</dbReference>
<dbReference type="KEGG" id="atw:C0099_15110"/>
<sequence>MILVDTSVWIDHMRSTEAHLSELLNEGRVCMHPHVLGEIALGSLNHRAVVLEAMQNLPPAIVATDDEVFRFIDDHALFGLGVGYTDAHLLAATKLSPGTRLWTRDRRLGSVTARLGIAYELPH</sequence>
<comment type="cofactor">
    <cofactor evidence="5">
        <name>Mg(2+)</name>
        <dbReference type="ChEBI" id="CHEBI:18420"/>
    </cofactor>
</comment>
<keyword evidence="2 5" id="KW-0540">Nuclease</keyword>
<keyword evidence="3 5" id="KW-0479">Metal-binding</keyword>
<dbReference type="SUPFAM" id="SSF88723">
    <property type="entry name" value="PIN domain-like"/>
    <property type="match status" value="1"/>
</dbReference>
<comment type="similarity">
    <text evidence="5">Belongs to the PINc/VapC protein family.</text>
</comment>
<dbReference type="GO" id="GO:0090729">
    <property type="term" value="F:toxin activity"/>
    <property type="evidence" value="ECO:0007669"/>
    <property type="project" value="UniProtKB-KW"/>
</dbReference>
<comment type="function">
    <text evidence="5">Toxic component of a toxin-antitoxin (TA) system. An RNase.</text>
</comment>
<dbReference type="EMBL" id="CP025682">
    <property type="protein sequence ID" value="AUN96152.1"/>
    <property type="molecule type" value="Genomic_DNA"/>
</dbReference>
<dbReference type="InterPro" id="IPR002716">
    <property type="entry name" value="PIN_dom"/>
</dbReference>
<dbReference type="RefSeq" id="WP_102248195.1">
    <property type="nucleotide sequence ID" value="NZ_CP025682.1"/>
</dbReference>
<proteinExistence type="inferred from homology"/>
<keyword evidence="4 5" id="KW-0378">Hydrolase</keyword>
<gene>
    <name evidence="5" type="primary">vapC</name>
    <name evidence="7" type="ORF">C0099_15110</name>
</gene>
<dbReference type="InterPro" id="IPR022907">
    <property type="entry name" value="VapC_family"/>
</dbReference>
<dbReference type="OrthoDB" id="329172at2"/>
<dbReference type="Gene3D" id="3.40.50.1010">
    <property type="entry name" value="5'-nuclease"/>
    <property type="match status" value="1"/>
</dbReference>
<evidence type="ECO:0000256" key="1">
    <source>
        <dbReference type="ARBA" id="ARBA00022649"/>
    </source>
</evidence>
<dbReference type="InterPro" id="IPR029060">
    <property type="entry name" value="PIN-like_dom_sf"/>
</dbReference>
<name>A0A2I6SA77_9RHOO</name>
<keyword evidence="8" id="KW-1185">Reference proteome</keyword>
<feature type="domain" description="PIN" evidence="6">
    <location>
        <begin position="2"/>
        <end position="110"/>
    </location>
</feature>
<feature type="binding site" evidence="5">
    <location>
        <position position="86"/>
    </location>
    <ligand>
        <name>Mg(2+)</name>
        <dbReference type="ChEBI" id="CHEBI:18420"/>
    </ligand>
</feature>
<accession>A0A2I6SA77</accession>
<dbReference type="Pfam" id="PF01850">
    <property type="entry name" value="PIN"/>
    <property type="match status" value="1"/>
</dbReference>
<evidence type="ECO:0000313" key="7">
    <source>
        <dbReference type="EMBL" id="AUN96152.1"/>
    </source>
</evidence>
<reference evidence="7 8" key="1">
    <citation type="submission" date="2018-01" db="EMBL/GenBank/DDBJ databases">
        <authorList>
            <person name="Fu G.-Y."/>
        </authorList>
    </citation>
    <scope>NUCLEOTIDE SEQUENCE [LARGE SCALE GENOMIC DNA]</scope>
    <source>
        <strain evidence="7 8">SY39</strain>
    </source>
</reference>
<dbReference type="GO" id="GO:0000287">
    <property type="term" value="F:magnesium ion binding"/>
    <property type="evidence" value="ECO:0007669"/>
    <property type="project" value="UniProtKB-UniRule"/>
</dbReference>
<evidence type="ECO:0000256" key="5">
    <source>
        <dbReference type="HAMAP-Rule" id="MF_00265"/>
    </source>
</evidence>
<evidence type="ECO:0000256" key="3">
    <source>
        <dbReference type="ARBA" id="ARBA00022723"/>
    </source>
</evidence>
<keyword evidence="5" id="KW-0460">Magnesium</keyword>
<dbReference type="EC" id="3.1.-.-" evidence="5"/>
<dbReference type="HAMAP" id="MF_00265">
    <property type="entry name" value="VapC_Nob1"/>
    <property type="match status" value="1"/>
</dbReference>
<dbReference type="Proteomes" id="UP000242205">
    <property type="component" value="Chromosome"/>
</dbReference>
<evidence type="ECO:0000313" key="8">
    <source>
        <dbReference type="Proteomes" id="UP000242205"/>
    </source>
</evidence>
<organism evidence="7 8">
    <name type="scientific">Pseudazoarcus pumilus</name>
    <dbReference type="NCBI Taxonomy" id="2067960"/>
    <lineage>
        <taxon>Bacteria</taxon>
        <taxon>Pseudomonadati</taxon>
        <taxon>Pseudomonadota</taxon>
        <taxon>Betaproteobacteria</taxon>
        <taxon>Rhodocyclales</taxon>
        <taxon>Zoogloeaceae</taxon>
        <taxon>Pseudazoarcus</taxon>
    </lineage>
</organism>
<keyword evidence="1 5" id="KW-1277">Toxin-antitoxin system</keyword>
<keyword evidence="5" id="KW-0800">Toxin</keyword>
<dbReference type="GO" id="GO:0016787">
    <property type="term" value="F:hydrolase activity"/>
    <property type="evidence" value="ECO:0007669"/>
    <property type="project" value="UniProtKB-KW"/>
</dbReference>
<dbReference type="AlphaFoldDB" id="A0A2I6SA77"/>
<evidence type="ECO:0000256" key="2">
    <source>
        <dbReference type="ARBA" id="ARBA00022722"/>
    </source>
</evidence>
<evidence type="ECO:0000256" key="4">
    <source>
        <dbReference type="ARBA" id="ARBA00022801"/>
    </source>
</evidence>